<sequence>MTQSTQLPFDQWLPTQRWYAGRGRTLTDVRVGETVPLRDDLDLLLLDVHYADAASARYQLLVRWADGPAGNTAVIGSVGDRTAYDALYDPATAQYLLSLVDESASVGPLRFIREPDAHLPTHAEGRVIGAEQSNTSVVFDDAAMFKVFRRVTPGINPDIELNRELARAGNPHVARLLGSFETTFDGESYSLGMVTEFAAGSSEGWDTATASTRDLAGANGGTDFVAESRRLGEAVASVHRTLADALGTTRVPFPVDTLLQRLHAIAATVPAVEQYRPLIEERYRKLSEEVLTVQRVHGDLHLGQVLRTPDRWLVIDFEGEPGQPLEDRRRPDSALRDVAGVLRSYEYAAYQRLVEGDGEPDERLEERARAWVDANCAAFCDGYAAAAGSDPRDSAGPLAAYELDKAVYEAGYEARYRPTWLPIPMASIARLVG</sequence>
<evidence type="ECO:0000259" key="15">
    <source>
        <dbReference type="Pfam" id="PF18085"/>
    </source>
</evidence>
<comment type="similarity">
    <text evidence="2">Belongs to the aminoglycoside phosphotransferase family.</text>
</comment>
<keyword evidence="8" id="KW-0547">Nucleotide-binding</keyword>
<dbReference type="InterPro" id="IPR040999">
    <property type="entry name" value="Mak_N_cap"/>
</dbReference>
<evidence type="ECO:0000256" key="7">
    <source>
        <dbReference type="ARBA" id="ARBA00022679"/>
    </source>
</evidence>
<comment type="subunit">
    <text evidence="3">Monomer.</text>
</comment>
<keyword evidence="17" id="KW-1185">Reference proteome</keyword>
<comment type="catalytic activity">
    <reaction evidence="14">
        <text>D-maltose + ATP = alpha-maltose 1-phosphate + ADP + H(+)</text>
        <dbReference type="Rhea" id="RHEA:31915"/>
        <dbReference type="ChEBI" id="CHEBI:15378"/>
        <dbReference type="ChEBI" id="CHEBI:17306"/>
        <dbReference type="ChEBI" id="CHEBI:30616"/>
        <dbReference type="ChEBI" id="CHEBI:63576"/>
        <dbReference type="ChEBI" id="CHEBI:456216"/>
        <dbReference type="EC" id="2.7.1.175"/>
    </reaction>
</comment>
<name>A0A7I7XNZ1_9MYCO</name>
<organism evidence="16 17">
    <name type="scientific">Mycolicibacterium madagascariense</name>
    <dbReference type="NCBI Taxonomy" id="212765"/>
    <lineage>
        <taxon>Bacteria</taxon>
        <taxon>Bacillati</taxon>
        <taxon>Actinomycetota</taxon>
        <taxon>Actinomycetes</taxon>
        <taxon>Mycobacteriales</taxon>
        <taxon>Mycobacteriaceae</taxon>
        <taxon>Mycolicibacterium</taxon>
    </lineage>
</organism>
<keyword evidence="7" id="KW-0808">Transferase</keyword>
<dbReference type="AlphaFoldDB" id="A0A7I7XNZ1"/>
<keyword evidence="10" id="KW-0067">ATP-binding</keyword>
<evidence type="ECO:0000256" key="5">
    <source>
        <dbReference type="ARBA" id="ARBA00013882"/>
    </source>
</evidence>
<evidence type="ECO:0000256" key="13">
    <source>
        <dbReference type="ARBA" id="ARBA00031251"/>
    </source>
</evidence>
<evidence type="ECO:0000256" key="14">
    <source>
        <dbReference type="ARBA" id="ARBA00049067"/>
    </source>
</evidence>
<protein>
    <recommendedName>
        <fullName evidence="5">Maltokinase</fullName>
        <ecNumber evidence="4">2.7.1.175</ecNumber>
    </recommendedName>
    <alternativeName>
        <fullName evidence="13">Maltose-1-phosphate synthase</fullName>
    </alternativeName>
</protein>
<evidence type="ECO:0000256" key="2">
    <source>
        <dbReference type="ARBA" id="ARBA00006219"/>
    </source>
</evidence>
<evidence type="ECO:0000313" key="16">
    <source>
        <dbReference type="EMBL" id="BBZ30971.1"/>
    </source>
</evidence>
<evidence type="ECO:0000256" key="1">
    <source>
        <dbReference type="ARBA" id="ARBA00004964"/>
    </source>
</evidence>
<evidence type="ECO:0000256" key="8">
    <source>
        <dbReference type="ARBA" id="ARBA00022741"/>
    </source>
</evidence>
<dbReference type="GO" id="GO:0016301">
    <property type="term" value="F:kinase activity"/>
    <property type="evidence" value="ECO:0007669"/>
    <property type="project" value="UniProtKB-KW"/>
</dbReference>
<dbReference type="Gene3D" id="3.90.1200.10">
    <property type="match status" value="1"/>
</dbReference>
<evidence type="ECO:0000256" key="10">
    <source>
        <dbReference type="ARBA" id="ARBA00022840"/>
    </source>
</evidence>
<comment type="pathway">
    <text evidence="1">Glycan biosynthesis; glycogen biosynthesis.</text>
</comment>
<dbReference type="InterPro" id="IPR011009">
    <property type="entry name" value="Kinase-like_dom_sf"/>
</dbReference>
<evidence type="ECO:0000256" key="9">
    <source>
        <dbReference type="ARBA" id="ARBA00022777"/>
    </source>
</evidence>
<dbReference type="UniPathway" id="UPA00164"/>
<evidence type="ECO:0000256" key="4">
    <source>
        <dbReference type="ARBA" id="ARBA00011962"/>
    </source>
</evidence>
<reference evidence="16 17" key="1">
    <citation type="journal article" date="2019" name="Emerg. Microbes Infect.">
        <title>Comprehensive subspecies identification of 175 nontuberculous mycobacteria species based on 7547 genomic profiles.</title>
        <authorList>
            <person name="Matsumoto Y."/>
            <person name="Kinjo T."/>
            <person name="Motooka D."/>
            <person name="Nabeya D."/>
            <person name="Jung N."/>
            <person name="Uechi K."/>
            <person name="Horii T."/>
            <person name="Iida T."/>
            <person name="Fujita J."/>
            <person name="Nakamura S."/>
        </authorList>
    </citation>
    <scope>NUCLEOTIDE SEQUENCE [LARGE SCALE GENOMIC DNA]</scope>
    <source>
        <strain evidence="16 17">JCM 13574</strain>
    </source>
</reference>
<gene>
    <name evidence="16" type="primary">mak</name>
    <name evidence="16" type="ORF">MMAD_52660</name>
</gene>
<dbReference type="Pfam" id="PF18085">
    <property type="entry name" value="Mak_N_cap"/>
    <property type="match status" value="1"/>
</dbReference>
<keyword evidence="12" id="KW-0119">Carbohydrate metabolism</keyword>
<accession>A0A7I7XNZ1</accession>
<dbReference type="EC" id="2.7.1.175" evidence="4"/>
<feature type="domain" description="Maltokinase N-terminal cap" evidence="15">
    <location>
        <begin position="12"/>
        <end position="89"/>
    </location>
</feature>
<keyword evidence="11" id="KW-0320">Glycogen biosynthesis</keyword>
<evidence type="ECO:0000256" key="12">
    <source>
        <dbReference type="ARBA" id="ARBA00023277"/>
    </source>
</evidence>
<dbReference type="SUPFAM" id="SSF56112">
    <property type="entry name" value="Protein kinase-like (PK-like)"/>
    <property type="match status" value="1"/>
</dbReference>
<dbReference type="EMBL" id="AP022610">
    <property type="protein sequence ID" value="BBZ30971.1"/>
    <property type="molecule type" value="Genomic_DNA"/>
</dbReference>
<keyword evidence="6" id="KW-0321">Glycogen metabolism</keyword>
<evidence type="ECO:0000256" key="6">
    <source>
        <dbReference type="ARBA" id="ARBA00022600"/>
    </source>
</evidence>
<proteinExistence type="inferred from homology"/>
<dbReference type="GO" id="GO:0005524">
    <property type="term" value="F:ATP binding"/>
    <property type="evidence" value="ECO:0007669"/>
    <property type="project" value="UniProtKB-KW"/>
</dbReference>
<dbReference type="KEGG" id="mmag:MMAD_52660"/>
<keyword evidence="9 16" id="KW-0418">Kinase</keyword>
<evidence type="ECO:0000256" key="11">
    <source>
        <dbReference type="ARBA" id="ARBA00023056"/>
    </source>
</evidence>
<dbReference type="RefSeq" id="WP_163742842.1">
    <property type="nucleotide sequence ID" value="NZ_AP022610.1"/>
</dbReference>
<dbReference type="Proteomes" id="UP000466517">
    <property type="component" value="Chromosome"/>
</dbReference>
<evidence type="ECO:0000313" key="17">
    <source>
        <dbReference type="Proteomes" id="UP000466517"/>
    </source>
</evidence>
<evidence type="ECO:0000256" key="3">
    <source>
        <dbReference type="ARBA" id="ARBA00011245"/>
    </source>
</evidence>
<dbReference type="GO" id="GO:0005978">
    <property type="term" value="P:glycogen biosynthetic process"/>
    <property type="evidence" value="ECO:0007669"/>
    <property type="project" value="UniProtKB-UniPathway"/>
</dbReference>